<evidence type="ECO:0000256" key="1">
    <source>
        <dbReference type="ARBA" id="ARBA00022603"/>
    </source>
</evidence>
<feature type="region of interest" description="Disordered" evidence="6">
    <location>
        <begin position="1051"/>
        <end position="1085"/>
    </location>
</feature>
<feature type="region of interest" description="Disordered" evidence="6">
    <location>
        <begin position="1"/>
        <end position="27"/>
    </location>
</feature>
<dbReference type="Gene3D" id="3.30.40.10">
    <property type="entry name" value="Zinc/RING finger domain, C3HC4 (zinc finger)"/>
    <property type="match status" value="1"/>
</dbReference>
<dbReference type="InterPro" id="IPR005532">
    <property type="entry name" value="SUMF_dom"/>
</dbReference>
<dbReference type="InterPro" id="IPR024775">
    <property type="entry name" value="DinB-like"/>
</dbReference>
<dbReference type="InterPro" id="IPR029063">
    <property type="entry name" value="SAM-dependent_MTases_sf"/>
</dbReference>
<accession>A0A8H4MZ50</accession>
<dbReference type="Proteomes" id="UP000572817">
    <property type="component" value="Unassembled WGS sequence"/>
</dbReference>
<dbReference type="GO" id="GO:0032259">
    <property type="term" value="P:methylation"/>
    <property type="evidence" value="ECO:0007669"/>
    <property type="project" value="UniProtKB-KW"/>
</dbReference>
<feature type="region of interest" description="Disordered" evidence="6">
    <location>
        <begin position="1537"/>
        <end position="1562"/>
    </location>
</feature>
<dbReference type="InterPro" id="IPR017805">
    <property type="entry name" value="SAM_MeTrfase_EasF-type_put"/>
</dbReference>
<feature type="domain" description="Histidine-specific methyltransferase SAM-dependent" evidence="8">
    <location>
        <begin position="50"/>
        <end position="353"/>
    </location>
</feature>
<comment type="caution">
    <text evidence="10">The sequence shown here is derived from an EMBL/GenBank/DDBJ whole genome shotgun (WGS) entry which is preliminary data.</text>
</comment>
<dbReference type="NCBIfam" id="TIGR03439">
    <property type="entry name" value="methyl_EasF"/>
    <property type="match status" value="1"/>
</dbReference>
<evidence type="ECO:0000256" key="5">
    <source>
        <dbReference type="ARBA" id="ARBA00037882"/>
    </source>
</evidence>
<gene>
    <name evidence="10" type="ORF">GTA08_BOTSDO09436</name>
</gene>
<dbReference type="InterPro" id="IPR019257">
    <property type="entry name" value="MeTrfase_dom"/>
</dbReference>
<evidence type="ECO:0000259" key="8">
    <source>
        <dbReference type="Pfam" id="PF10017"/>
    </source>
</evidence>
<dbReference type="SUPFAM" id="SSF56436">
    <property type="entry name" value="C-type lectin-like"/>
    <property type="match status" value="1"/>
</dbReference>
<dbReference type="InterPro" id="IPR013083">
    <property type="entry name" value="Znf_RING/FYVE/PHD"/>
</dbReference>
<feature type="compositionally biased region" description="Low complexity" evidence="6">
    <location>
        <begin position="937"/>
        <end position="955"/>
    </location>
</feature>
<dbReference type="OrthoDB" id="659at2759"/>
<comment type="pathway">
    <text evidence="5">Amino-acid biosynthesis; ergothioneine biosynthesis.</text>
</comment>
<dbReference type="InterPro" id="IPR051128">
    <property type="entry name" value="EgtD_Methyltrsf_superfamily"/>
</dbReference>
<organism evidence="10 11">
    <name type="scientific">Botryosphaeria dothidea</name>
    <dbReference type="NCBI Taxonomy" id="55169"/>
    <lineage>
        <taxon>Eukaryota</taxon>
        <taxon>Fungi</taxon>
        <taxon>Dikarya</taxon>
        <taxon>Ascomycota</taxon>
        <taxon>Pezizomycotina</taxon>
        <taxon>Dothideomycetes</taxon>
        <taxon>Dothideomycetes incertae sedis</taxon>
        <taxon>Botryosphaeriales</taxon>
        <taxon>Botryosphaeriaceae</taxon>
        <taxon>Botryosphaeria</taxon>
    </lineage>
</organism>
<name>A0A8H4MZ50_9PEZI</name>
<dbReference type="InterPro" id="IPR011011">
    <property type="entry name" value="Znf_FYVE_PHD"/>
</dbReference>
<sequence length="1988" mass="222261">MAIETLPDTGSGPVSPRHKRFNSFNGHQTSAPATTIIDIRGDADLISLAAAISDGLRPADGGEKKLPTLLLYDEAGLRLFEKITYLDEYYLTNAEIEVLETYADQIAERIKPGSMVIELGSGNLRKVNILLQALERQKKDVDYFALDLDLPELQRTLAQVPSQSYHHVTCHGLHGTYDDGMVWMKRPEIASRPKTVLSLGSSIGNFKRDEAGPFLRSVVESLQPGDNLLIGLDACKDPERVYHAYNDRNDVTHQFILNGLQNANRILGTEAFKPNEWTVIGEFDKEHGRHHAFVSPLKNLTIDGVALKAGERIRIEESYKYSAEETRNLWEIARVAEGARWTNKAGDYGLHMTSKHNVFWPLKPEEYAPKPLPSTTEWEQLWSAWDAVTREMISEEELLDKPIKLRNACIFYLGHIPTFLDIHISRATGKPNTEPSYYPNIFERGIDPDVDNPEQCHSHSETPESWPPVEEINEYQNAVRRRVYSLYHSGEAQSNRRLSRALWLGFEHEAMHLETLLYMLVQSDKTLPPPATIRPNFEALAKQAEQNATENKWFTIPAAELTEGLNDAEYEDEPERYFGFDNERPSRKVTVEAFEAKARAITNGEYMEYLKQTRCPELPSSWFTTKPAPEIILNGHINGASNGDSSEHCIFVERKFDGVFVKTLYGGVPLKHALHWPILASYNELAGCANWMGGRIPTMKETRSIYAYVERQKDIDANQPTTQRSIPAVNGHLVNDGVEESPPSYASLDHPNGVSATSAPASSSPNPRELFIDLSGTNVGFKHWHPTPVTQNGGRLSGQGDMGGAWEWTSTVLEPHEGFKAMDLYPGYTADFFDGKHNVILGGSWATHPRIAGRKTFVNWFQRNYPYCWTTARVVRDLVLKKFFEFPVLPARARQRKMTCHRYPPLLSLLPTGRFFHHTTHTKHFKRQTRPATMERSSSSDSASSGSGSDQLQLQLQPPPTRKAVQHLYFVWEDTSGLYHHCPVCAVPESHTATLLNICLGAHVMPCPKYHQNLFWPNKTHECEACNRSREEHFKRHRQIATALRDLERLADPDNDCPSSPTVADGGAWTAEGEKKNNNHNTQPSLTRKLNKAAKKLDKALSRTTDAITGADITRANALHPGAHARDGDNDAEPIELDDPGFPDVLVWDHRGYAWYRPPATGPAGAVAAPDFERQGDEALARLGVDVARVQKWWSREQRGLVARLRALARNDFANLWREDAETAKRRGGFLRFVSQGALERVVRLRRERRAYAARARAGGDEAAPVAWGDVEVDLEGKDWDGGEELDRQVPVGGLGVQFGEEMPELDDTDDAESTDGEPQHTPDDTDAADTEEQADGDDASSADAEAAPEDSAVKKEDAPATSAPGSSSISNFHEVFNVGEVRKYTDADGKQRMQCRISVRPGMTSQMRSMISNNSGRMRVFSALCQSNPPPLSSRTSNASPLKVINAPDPGEAAALHRANLAKQPADIPLPPPDAAELLETQREHDKALFRSALHTLHLPPPSTRVFTAAHFFGDSITNIHKHAAALWTPVSDVPLPAQPDPEQDFLPNTTSPRPTAPRWDDWKTYEKHLHRARDHPWTTRAHRPAHDPPPQHAYNTTSHPPPDALPCPPKLSAARIVAPMGEALRVSPARRVEAAALRLRAGAGVPAGHVGVLLHDGVVAWASDARAEAPGYLADQWSRADGFLAEQAWQWFLVGRLNARNLHLRDGLRWKRECEGLDGGEEAELARLEGDVNAGVERVCVCYGLPTERMVACANARCHRGPDAVAHARCMDVSAAPGEGERYLCRVCEREVLWFLEEARVAREVDGVLGDGRRKTPREVLRPLVMQGLRQLHAKSERAMFETCPIAELVAEFDGKVVEYGEKGEELPALKELLDKIFLERVERDMQKGCMAPFREFCEVCQAQEIFSRAHVDPDTGGVNIEVLGMPRGVREEKEKVVEKEQASEDEFEWEIFQPLGEARDLYQPDPIKSAEAVLRWQMQREMEKQ</sequence>
<dbReference type="Gene3D" id="3.90.1580.10">
    <property type="entry name" value="paralog of FGE (formylglycine-generating enzyme)"/>
    <property type="match status" value="1"/>
</dbReference>
<evidence type="ECO:0000256" key="3">
    <source>
        <dbReference type="ARBA" id="ARBA00023002"/>
    </source>
</evidence>
<dbReference type="PANTHER" id="PTHR43397">
    <property type="entry name" value="ERGOTHIONEINE BIOSYNTHESIS PROTEIN 1"/>
    <property type="match status" value="1"/>
</dbReference>
<dbReference type="Gene3D" id="3.40.50.150">
    <property type="entry name" value="Vaccinia Virus protein VP39"/>
    <property type="match status" value="1"/>
</dbReference>
<feature type="region of interest" description="Disordered" evidence="6">
    <location>
        <begin position="1575"/>
        <end position="1608"/>
    </location>
</feature>
<dbReference type="GO" id="GO:0008168">
    <property type="term" value="F:methyltransferase activity"/>
    <property type="evidence" value="ECO:0007669"/>
    <property type="project" value="UniProtKB-KW"/>
</dbReference>
<feature type="compositionally biased region" description="Low complexity" evidence="6">
    <location>
        <begin position="755"/>
        <end position="767"/>
    </location>
</feature>
<evidence type="ECO:0000256" key="2">
    <source>
        <dbReference type="ARBA" id="ARBA00022679"/>
    </source>
</evidence>
<dbReference type="InterPro" id="IPR042095">
    <property type="entry name" value="SUMF_sf"/>
</dbReference>
<protein>
    <submittedName>
        <fullName evidence="10">Sulphatase-modifying factor</fullName>
    </submittedName>
</protein>
<feature type="region of interest" description="Disordered" evidence="6">
    <location>
        <begin position="921"/>
        <end position="955"/>
    </location>
</feature>
<feature type="domain" description="Sulfatase-modifying factor enzyme-like" evidence="7">
    <location>
        <begin position="579"/>
        <end position="876"/>
    </location>
</feature>
<evidence type="ECO:0000256" key="4">
    <source>
        <dbReference type="ARBA" id="ARBA00023004"/>
    </source>
</evidence>
<dbReference type="Pfam" id="PF12867">
    <property type="entry name" value="DinB_2"/>
    <property type="match status" value="1"/>
</dbReference>
<feature type="domain" description="DinB-like" evidence="9">
    <location>
        <begin position="378"/>
        <end position="516"/>
    </location>
</feature>
<keyword evidence="1" id="KW-0489">Methyltransferase</keyword>
<keyword evidence="11" id="KW-1185">Reference proteome</keyword>
<feature type="region of interest" description="Disordered" evidence="6">
    <location>
        <begin position="1300"/>
        <end position="1371"/>
    </location>
</feature>
<dbReference type="InterPro" id="IPR016187">
    <property type="entry name" value="CTDL_fold"/>
</dbReference>
<feature type="compositionally biased region" description="Acidic residues" evidence="6">
    <location>
        <begin position="1302"/>
        <end position="1316"/>
    </location>
</feature>
<dbReference type="Pfam" id="PF03781">
    <property type="entry name" value="FGE-sulfatase"/>
    <property type="match status" value="1"/>
</dbReference>
<dbReference type="Pfam" id="PF10017">
    <property type="entry name" value="Methyltransf_33"/>
    <property type="match status" value="1"/>
</dbReference>
<evidence type="ECO:0000259" key="9">
    <source>
        <dbReference type="Pfam" id="PF12867"/>
    </source>
</evidence>
<evidence type="ECO:0000313" key="11">
    <source>
        <dbReference type="Proteomes" id="UP000572817"/>
    </source>
</evidence>
<evidence type="ECO:0000313" key="10">
    <source>
        <dbReference type="EMBL" id="KAF4302875.1"/>
    </source>
</evidence>
<feature type="region of interest" description="Disordered" evidence="6">
    <location>
        <begin position="733"/>
        <end position="768"/>
    </location>
</feature>
<reference evidence="10" key="1">
    <citation type="submission" date="2020-04" db="EMBL/GenBank/DDBJ databases">
        <title>Genome Assembly and Annotation of Botryosphaeria dothidea sdau 11-99, a Latent Pathogen of Apple Fruit Ring Rot in China.</title>
        <authorList>
            <person name="Yu C."/>
            <person name="Diao Y."/>
            <person name="Lu Q."/>
            <person name="Zhao J."/>
            <person name="Cui S."/>
            <person name="Peng C."/>
            <person name="He B."/>
            <person name="Liu H."/>
        </authorList>
    </citation>
    <scope>NUCLEOTIDE SEQUENCE [LARGE SCALE GENOMIC DNA]</scope>
    <source>
        <strain evidence="10">Sdau11-99</strain>
    </source>
</reference>
<dbReference type="SUPFAM" id="SSF57903">
    <property type="entry name" value="FYVE/PHD zinc finger"/>
    <property type="match status" value="1"/>
</dbReference>
<keyword evidence="4" id="KW-0408">Iron</keyword>
<keyword evidence="3" id="KW-0560">Oxidoreductase</keyword>
<dbReference type="PANTHER" id="PTHR43397:SF1">
    <property type="entry name" value="ERGOTHIONEINE BIOSYNTHESIS PROTEIN 1"/>
    <property type="match status" value="1"/>
</dbReference>
<evidence type="ECO:0000259" key="7">
    <source>
        <dbReference type="Pfam" id="PF03781"/>
    </source>
</evidence>
<proteinExistence type="predicted"/>
<feature type="compositionally biased region" description="Acidic residues" evidence="6">
    <location>
        <begin position="1325"/>
        <end position="1341"/>
    </location>
</feature>
<dbReference type="EMBL" id="WWBZ02000062">
    <property type="protein sequence ID" value="KAF4302875.1"/>
    <property type="molecule type" value="Genomic_DNA"/>
</dbReference>
<evidence type="ECO:0000256" key="6">
    <source>
        <dbReference type="SAM" id="MobiDB-lite"/>
    </source>
</evidence>
<keyword evidence="2" id="KW-0808">Transferase</keyword>